<organism evidence="1 2">
    <name type="scientific">Pyronema omphalodes (strain CBS 100304)</name>
    <name type="common">Pyronema confluens</name>
    <dbReference type="NCBI Taxonomy" id="1076935"/>
    <lineage>
        <taxon>Eukaryota</taxon>
        <taxon>Fungi</taxon>
        <taxon>Dikarya</taxon>
        <taxon>Ascomycota</taxon>
        <taxon>Pezizomycotina</taxon>
        <taxon>Pezizomycetes</taxon>
        <taxon>Pezizales</taxon>
        <taxon>Pyronemataceae</taxon>
        <taxon>Pyronema</taxon>
    </lineage>
</organism>
<dbReference type="EMBL" id="HF935199">
    <property type="protein sequence ID" value="CCX04358.1"/>
    <property type="molecule type" value="Genomic_DNA"/>
</dbReference>
<protein>
    <submittedName>
        <fullName evidence="1">Uncharacterized protein</fullName>
    </submittedName>
</protein>
<name>U4KTS9_PYROM</name>
<keyword evidence="2" id="KW-1185">Reference proteome</keyword>
<reference evidence="1 2" key="1">
    <citation type="journal article" date="2013" name="PLoS Genet.">
        <title>The genome and development-dependent transcriptomes of Pyronema confluens: a window into fungal evolution.</title>
        <authorList>
            <person name="Traeger S."/>
            <person name="Altegoer F."/>
            <person name="Freitag M."/>
            <person name="Gabaldon T."/>
            <person name="Kempken F."/>
            <person name="Kumar A."/>
            <person name="Marcet-Houben M."/>
            <person name="Poggeler S."/>
            <person name="Stajich J.E."/>
            <person name="Nowrousian M."/>
        </authorList>
    </citation>
    <scope>NUCLEOTIDE SEQUENCE [LARGE SCALE GENOMIC DNA]</scope>
    <source>
        <strain evidence="2">CBS 100304</strain>
        <tissue evidence="1">Vegetative mycelium</tissue>
    </source>
</reference>
<evidence type="ECO:0000313" key="2">
    <source>
        <dbReference type="Proteomes" id="UP000018144"/>
    </source>
</evidence>
<proteinExistence type="predicted"/>
<gene>
    <name evidence="1" type="ORF">PCON_01906</name>
</gene>
<sequence>MPDGGNITETLEGVDFVTLPDSTNDGLRVSRSGSRDKLPRFKKHRSITPDFTIVRYGWDDPDRKTTLSLC</sequence>
<dbReference type="Proteomes" id="UP000018144">
    <property type="component" value="Unassembled WGS sequence"/>
</dbReference>
<dbReference type="AlphaFoldDB" id="U4KTS9"/>
<accession>U4KTS9</accession>
<evidence type="ECO:0000313" key="1">
    <source>
        <dbReference type="EMBL" id="CCX04358.1"/>
    </source>
</evidence>